<dbReference type="InterPro" id="IPR027417">
    <property type="entry name" value="P-loop_NTPase"/>
</dbReference>
<proteinExistence type="predicted"/>
<keyword evidence="3" id="KW-1185">Reference proteome</keyword>
<dbReference type="EMBL" id="JBEPIJ010000004">
    <property type="protein sequence ID" value="MES0873281.1"/>
    <property type="molecule type" value="Genomic_DNA"/>
</dbReference>
<name>A0ABV2A8Y0_9GAMM</name>
<dbReference type="Proteomes" id="UP001465331">
    <property type="component" value="Unassembled WGS sequence"/>
</dbReference>
<dbReference type="PANTHER" id="PTHR43718">
    <property type="entry name" value="LON PROTEASE"/>
    <property type="match status" value="1"/>
</dbReference>
<comment type="caution">
    <text evidence="2">The sequence shown here is derived from an EMBL/GenBank/DDBJ whole genome shotgun (WGS) entry which is preliminary data.</text>
</comment>
<dbReference type="InterPro" id="IPR003959">
    <property type="entry name" value="ATPase_AAA_core"/>
</dbReference>
<organism evidence="2 3">
    <name type="scientific">Sinimarinibacterium thermocellulolyticum</name>
    <dbReference type="NCBI Taxonomy" id="3170016"/>
    <lineage>
        <taxon>Bacteria</taxon>
        <taxon>Pseudomonadati</taxon>
        <taxon>Pseudomonadota</taxon>
        <taxon>Gammaproteobacteria</taxon>
        <taxon>Nevskiales</taxon>
        <taxon>Nevskiaceae</taxon>
        <taxon>Sinimarinibacterium</taxon>
    </lineage>
</organism>
<dbReference type="InterPro" id="IPR027065">
    <property type="entry name" value="Lon_Prtase"/>
</dbReference>
<gene>
    <name evidence="2" type="ORF">ABSH63_04540</name>
</gene>
<reference evidence="2 3" key="1">
    <citation type="submission" date="2024-06" db="EMBL/GenBank/DDBJ databases">
        <authorList>
            <person name="Li Z."/>
            <person name="Jiang Y."/>
        </authorList>
    </citation>
    <scope>NUCLEOTIDE SEQUENCE [LARGE SCALE GENOMIC DNA]</scope>
    <source>
        <strain evidence="2 3">HSW-8</strain>
    </source>
</reference>
<dbReference type="RefSeq" id="WP_352887830.1">
    <property type="nucleotide sequence ID" value="NZ_JBEPIJ010000004.1"/>
</dbReference>
<evidence type="ECO:0000259" key="1">
    <source>
        <dbReference type="SMART" id="SM00382"/>
    </source>
</evidence>
<evidence type="ECO:0000313" key="3">
    <source>
        <dbReference type="Proteomes" id="UP001465331"/>
    </source>
</evidence>
<dbReference type="InterPro" id="IPR003593">
    <property type="entry name" value="AAA+_ATPase"/>
</dbReference>
<dbReference type="Gene3D" id="3.40.50.300">
    <property type="entry name" value="P-loop containing nucleotide triphosphate hydrolases"/>
    <property type="match status" value="1"/>
</dbReference>
<dbReference type="SMART" id="SM00382">
    <property type="entry name" value="AAA"/>
    <property type="match status" value="1"/>
</dbReference>
<protein>
    <submittedName>
        <fullName evidence="2">AAA family ATPase</fullName>
    </submittedName>
</protein>
<dbReference type="PANTHER" id="PTHR43718:SF2">
    <property type="entry name" value="LON PROTEASE HOMOLOG, MITOCHONDRIAL"/>
    <property type="match status" value="1"/>
</dbReference>
<evidence type="ECO:0000313" key="2">
    <source>
        <dbReference type="EMBL" id="MES0873281.1"/>
    </source>
</evidence>
<dbReference type="SUPFAM" id="SSF52540">
    <property type="entry name" value="P-loop containing nucleoside triphosphate hydrolases"/>
    <property type="match status" value="1"/>
</dbReference>
<accession>A0ABV2A8Y0</accession>
<dbReference type="Pfam" id="PF00004">
    <property type="entry name" value="AAA"/>
    <property type="match status" value="1"/>
</dbReference>
<sequence>MNDDDLVARFDALGPVPDWGDHPAGLTRLLALRVQALCRAQQFVHRRTTPSGPQACLLARDLGSVLLAYLAEAGIDIELQQTTAPGEAFTSCYGTVPLAATARLMPAAVTLFQPPMEHRLLPAALGIPASVAAWAMAAELDRVHGSSDKIRELIRQAHPLDPAWRLAYPDLAGRHPLPLAVSVVVPQPPPPPRRRRRRGVQAWTLADEALIQDRLSVLSQLKERKPATETALVRLGLRCIRTLPLATQRHANAVEYLARRFPNFEPACRWVADQIRLCAIMRVPLHLPPVLLLGPPGIGKTMFCLELAQTLGAEVCVRSLAELSASWLISGASTQWAGGRPGAIAEHLAQVEPDRVPWFVFDEIDKAAGDRGFPVGPALLGLLEPFTAQRFRDEALEIEMDIRPAGFIFTANERERVRPELISRLQVIEVRAPTRFEMPAVIASVDAQLRKERPQLGKAFASIEASVLLQLEAVAPRELRRVLLAGYAQAARRPVHSRGLRRLLATDLPNAPQCAEPSEHRVH</sequence>
<feature type="domain" description="AAA+ ATPase" evidence="1">
    <location>
        <begin position="286"/>
        <end position="434"/>
    </location>
</feature>